<evidence type="ECO:0000256" key="1">
    <source>
        <dbReference type="ARBA" id="ARBA00004571"/>
    </source>
</evidence>
<evidence type="ECO:0000256" key="4">
    <source>
        <dbReference type="ARBA" id="ARBA00022692"/>
    </source>
</evidence>
<evidence type="ECO:0000313" key="10">
    <source>
        <dbReference type="EMBL" id="MBC6110247.1"/>
    </source>
</evidence>
<dbReference type="InterPro" id="IPR023997">
    <property type="entry name" value="TonB-dep_OMP_SusC/RagA_CS"/>
</dbReference>
<comment type="caution">
    <text evidence="10">The sequence shown here is derived from an EMBL/GenBank/DDBJ whole genome shotgun (WGS) entry which is preliminary data.</text>
</comment>
<evidence type="ECO:0000256" key="2">
    <source>
        <dbReference type="ARBA" id="ARBA00022448"/>
    </source>
</evidence>
<dbReference type="InterPro" id="IPR036942">
    <property type="entry name" value="Beta-barrel_TonB_sf"/>
</dbReference>
<dbReference type="NCBIfam" id="TIGR04057">
    <property type="entry name" value="SusC_RagA_signa"/>
    <property type="match status" value="1"/>
</dbReference>
<dbReference type="InterPro" id="IPR037066">
    <property type="entry name" value="Plug_dom_sf"/>
</dbReference>
<dbReference type="Pfam" id="PF13715">
    <property type="entry name" value="CarbopepD_reg_2"/>
    <property type="match status" value="1"/>
</dbReference>
<feature type="domain" description="TonB-dependent receptor plug" evidence="9">
    <location>
        <begin position="116"/>
        <end position="223"/>
    </location>
</feature>
<keyword evidence="3 7" id="KW-1134">Transmembrane beta strand</keyword>
<dbReference type="SUPFAM" id="SSF49464">
    <property type="entry name" value="Carboxypeptidase regulatory domain-like"/>
    <property type="match status" value="1"/>
</dbReference>
<feature type="signal peptide" evidence="8">
    <location>
        <begin position="1"/>
        <end position="20"/>
    </location>
</feature>
<sequence>MKKLLQSLFILMFFAFSAMAQDRTITGTVTSSDDKAAIPGVSVFVTGTKIATQTAANGTFTISVPASATSLTFRFIGFATKTVTLAGKTNISVALDGDAESLSEVVVTGYQTVARKDLVGNVSTIQSKEVSQKPSMTLPQLLQGKATGLQVTGASGRPGATAYIKIRGVGSLGAGTDPLILLDGVQINSSAYSSLNPNDIEDISILKDASSTSIYGSRAANGVIVIKTKLGKPGSEPILQYSFQYGKSETQDLKNVTLMTAAEKLQYEYELEYTNANLIANGIKDITALTPAARQSAWDNLISKGAGDWSKYLLQKGTVRSHEVSLTGADSKIRYFLSLNSTDNDGTEILSFFNRKGGRLNVEYQAKDWFKMGTNIGLTTSKERQVREPFNTQNLYASVFLYNPYEPVLNPDGSYNITNVGFSSIEGSTNNPVTIDRINSYGTLYAEGKFLKHLTIRSQAAVNYNLFKYQSYLKPGSNLAVLLGYNQKNDQGNQDFFYTLTNTANWNQTFGGKHNINILAGQEFSRDNIYSYSLTGRNFPTASVETLENASTPTVASTSISEYALESYFGAANYNYDGKYYLSGSLRRDGSSRFGANNKYANFWSVGARWNILKEKFINVNWLNELAIRGSVGTTGNNNIGNYTNLGTYALNVKYNDLPAAAPFVLPNPDLTWETSTQYDGSITFAVLDSRLSGEFGYYSRDTKNLLYPVNVSATTGFTSYQGNIGSMNNKGIEASLTGVVFKNADWNISLMANISTVKNKITSLYADDQPATASGGIGRFKIGEAANTYFLVKWAGINPANGKNQFYNKDGSITETYSSSQAQILSGKSPIPTHYGTFGADVRYKDFDLSARFYYTGGNYIMNYMDQVNASDGENVNNNQYTSAFDYWKKPGDLVRYANPLDGSQNTTYDTDKYLEKGNYLSLRDVTVGYTLPIKYAKYIKSRGVRVFFQATNLALWTKFRGIPEVGEANRETTVFAGTYNLYGYPPIKSYNFGIDVRF</sequence>
<gene>
    <name evidence="10" type="ORF">H7U22_07405</name>
</gene>
<evidence type="ECO:0000259" key="9">
    <source>
        <dbReference type="Pfam" id="PF07715"/>
    </source>
</evidence>
<dbReference type="PROSITE" id="PS52016">
    <property type="entry name" value="TONB_DEPENDENT_REC_3"/>
    <property type="match status" value="1"/>
</dbReference>
<accession>A0ABR7KQ80</accession>
<feature type="chain" id="PRO_5047169954" evidence="8">
    <location>
        <begin position="21"/>
        <end position="1000"/>
    </location>
</feature>
<dbReference type="SUPFAM" id="SSF56935">
    <property type="entry name" value="Porins"/>
    <property type="match status" value="1"/>
</dbReference>
<keyword evidence="4 7" id="KW-0812">Transmembrane</keyword>
<keyword evidence="2 7" id="KW-0813">Transport</keyword>
<name>A0ABR7KQ80_9SPHI</name>
<dbReference type="Proteomes" id="UP000652755">
    <property type="component" value="Unassembled WGS sequence"/>
</dbReference>
<dbReference type="Gene3D" id="2.40.170.20">
    <property type="entry name" value="TonB-dependent receptor, beta-barrel domain"/>
    <property type="match status" value="1"/>
</dbReference>
<dbReference type="Gene3D" id="2.60.40.1120">
    <property type="entry name" value="Carboxypeptidase-like, regulatory domain"/>
    <property type="match status" value="1"/>
</dbReference>
<dbReference type="InterPro" id="IPR012910">
    <property type="entry name" value="Plug_dom"/>
</dbReference>
<evidence type="ECO:0000256" key="8">
    <source>
        <dbReference type="SAM" id="SignalP"/>
    </source>
</evidence>
<dbReference type="Pfam" id="PF07715">
    <property type="entry name" value="Plug"/>
    <property type="match status" value="1"/>
</dbReference>
<proteinExistence type="inferred from homology"/>
<keyword evidence="11" id="KW-1185">Reference proteome</keyword>
<evidence type="ECO:0000313" key="11">
    <source>
        <dbReference type="Proteomes" id="UP000652755"/>
    </source>
</evidence>
<comment type="subcellular location">
    <subcellularLocation>
        <location evidence="1 7">Cell outer membrane</location>
        <topology evidence="1 7">Multi-pass membrane protein</topology>
    </subcellularLocation>
</comment>
<dbReference type="RefSeq" id="WP_187070721.1">
    <property type="nucleotide sequence ID" value="NZ_JACRYL010000005.1"/>
</dbReference>
<keyword evidence="8" id="KW-0732">Signal</keyword>
<dbReference type="NCBIfam" id="TIGR04056">
    <property type="entry name" value="OMP_RagA_SusC"/>
    <property type="match status" value="1"/>
</dbReference>
<keyword evidence="6 7" id="KW-0998">Cell outer membrane</keyword>
<dbReference type="EMBL" id="JACRYL010000005">
    <property type="protein sequence ID" value="MBC6110247.1"/>
    <property type="molecule type" value="Genomic_DNA"/>
</dbReference>
<evidence type="ECO:0000256" key="5">
    <source>
        <dbReference type="ARBA" id="ARBA00023136"/>
    </source>
</evidence>
<dbReference type="Gene3D" id="2.170.130.10">
    <property type="entry name" value="TonB-dependent receptor, plug domain"/>
    <property type="match status" value="1"/>
</dbReference>
<comment type="similarity">
    <text evidence="7">Belongs to the TonB-dependent receptor family.</text>
</comment>
<keyword evidence="5 7" id="KW-0472">Membrane</keyword>
<protein>
    <submittedName>
        <fullName evidence="10">SusC/RagA family TonB-linked outer membrane protein</fullName>
    </submittedName>
</protein>
<organism evidence="10 11">
    <name type="scientific">Pedobacter fastidiosus</name>
    <dbReference type="NCBI Taxonomy" id="2765361"/>
    <lineage>
        <taxon>Bacteria</taxon>
        <taxon>Pseudomonadati</taxon>
        <taxon>Bacteroidota</taxon>
        <taxon>Sphingobacteriia</taxon>
        <taxon>Sphingobacteriales</taxon>
        <taxon>Sphingobacteriaceae</taxon>
        <taxon>Pedobacter</taxon>
    </lineage>
</organism>
<dbReference type="InterPro" id="IPR039426">
    <property type="entry name" value="TonB-dep_rcpt-like"/>
</dbReference>
<reference evidence="10 11" key="1">
    <citation type="submission" date="2020-08" db="EMBL/GenBank/DDBJ databases">
        <authorList>
            <person name="Sun Q."/>
            <person name="Inoue M."/>
        </authorList>
    </citation>
    <scope>NUCLEOTIDE SEQUENCE [LARGE SCALE GENOMIC DNA]</scope>
    <source>
        <strain evidence="10 11">CCM 8938</strain>
    </source>
</reference>
<evidence type="ECO:0000256" key="7">
    <source>
        <dbReference type="PROSITE-ProRule" id="PRU01360"/>
    </source>
</evidence>
<dbReference type="InterPro" id="IPR023996">
    <property type="entry name" value="TonB-dep_OMP_SusC/RagA"/>
</dbReference>
<evidence type="ECO:0000256" key="6">
    <source>
        <dbReference type="ARBA" id="ARBA00023237"/>
    </source>
</evidence>
<evidence type="ECO:0000256" key="3">
    <source>
        <dbReference type="ARBA" id="ARBA00022452"/>
    </source>
</evidence>
<dbReference type="InterPro" id="IPR008969">
    <property type="entry name" value="CarboxyPept-like_regulatory"/>
</dbReference>